<reference evidence="2 3" key="1">
    <citation type="submission" date="2015-12" db="EMBL/GenBank/DDBJ databases">
        <title>Genome sequence of Aneurinibacillus soli.</title>
        <authorList>
            <person name="Lee J.S."/>
            <person name="Lee K.C."/>
            <person name="Kim K.K."/>
            <person name="Lee B.W."/>
        </authorList>
    </citation>
    <scope>NUCLEOTIDE SEQUENCE [LARGE SCALE GENOMIC DNA]</scope>
    <source>
        <strain evidence="2 3">CB4</strain>
    </source>
</reference>
<evidence type="ECO:0000313" key="3">
    <source>
        <dbReference type="Proteomes" id="UP000217696"/>
    </source>
</evidence>
<keyword evidence="1" id="KW-0812">Transmembrane</keyword>
<keyword evidence="1" id="KW-1133">Transmembrane helix</keyword>
<dbReference type="RefSeq" id="WP_096463124.1">
    <property type="nucleotide sequence ID" value="NZ_AP017312.1"/>
</dbReference>
<dbReference type="AlphaFoldDB" id="A0A0U4WAX8"/>
<sequence length="117" mass="13253">MITYKGQSPEKVGRVQYEIKNNDKFPLSSSGLATLDHDLQIRAGGSCSKCPLEALEDDEWTLTITWDKQTETIHMPKQSEGERIMGRSFEPMRALSQVGGIVFIVLIGYIVYRFVKK</sequence>
<proteinExistence type="predicted"/>
<accession>A0A0U4WAX8</accession>
<dbReference type="KEGG" id="asoc:CB4_00113"/>
<name>A0A0U4WAX8_9BACL</name>
<keyword evidence="1" id="KW-0472">Membrane</keyword>
<dbReference type="EMBL" id="AP017312">
    <property type="protein sequence ID" value="BAU26041.1"/>
    <property type="molecule type" value="Genomic_DNA"/>
</dbReference>
<keyword evidence="3" id="KW-1185">Reference proteome</keyword>
<evidence type="ECO:0000313" key="2">
    <source>
        <dbReference type="EMBL" id="BAU26041.1"/>
    </source>
</evidence>
<protein>
    <submittedName>
        <fullName evidence="2">Uncharacterized protein</fullName>
    </submittedName>
</protein>
<organism evidence="2 3">
    <name type="scientific">Aneurinibacillus soli</name>
    <dbReference type="NCBI Taxonomy" id="1500254"/>
    <lineage>
        <taxon>Bacteria</taxon>
        <taxon>Bacillati</taxon>
        <taxon>Bacillota</taxon>
        <taxon>Bacilli</taxon>
        <taxon>Bacillales</taxon>
        <taxon>Paenibacillaceae</taxon>
        <taxon>Aneurinibacillus group</taxon>
        <taxon>Aneurinibacillus</taxon>
    </lineage>
</organism>
<evidence type="ECO:0000256" key="1">
    <source>
        <dbReference type="SAM" id="Phobius"/>
    </source>
</evidence>
<feature type="transmembrane region" description="Helical" evidence="1">
    <location>
        <begin position="94"/>
        <end position="115"/>
    </location>
</feature>
<gene>
    <name evidence="2" type="ORF">CB4_00113</name>
</gene>
<dbReference type="Proteomes" id="UP000217696">
    <property type="component" value="Chromosome"/>
</dbReference>